<dbReference type="PROSITE" id="PS51747">
    <property type="entry name" value="CYT_DCMP_DEAMINASES_2"/>
    <property type="match status" value="1"/>
</dbReference>
<dbReference type="InterPro" id="IPR016193">
    <property type="entry name" value="Cytidine_deaminase-like"/>
</dbReference>
<protein>
    <submittedName>
        <fullName evidence="2">Cytidine deaminase-like protein</fullName>
    </submittedName>
</protein>
<dbReference type="STRING" id="879819.A0A0J0XUU2"/>
<dbReference type="InterPro" id="IPR002125">
    <property type="entry name" value="CMP_dCMP_dom"/>
</dbReference>
<dbReference type="GO" id="GO:0006139">
    <property type="term" value="P:nucleobase-containing compound metabolic process"/>
    <property type="evidence" value="ECO:0007669"/>
    <property type="project" value="UniProtKB-ARBA"/>
</dbReference>
<feature type="domain" description="CMP/dCMP-type deaminase" evidence="1">
    <location>
        <begin position="31"/>
        <end position="157"/>
    </location>
</feature>
<dbReference type="Gene3D" id="3.40.140.10">
    <property type="entry name" value="Cytidine Deaminase, domain 2"/>
    <property type="match status" value="1"/>
</dbReference>
<name>A0A0J0XUU2_9TREE</name>
<reference evidence="2 3" key="1">
    <citation type="submission" date="2015-03" db="EMBL/GenBank/DDBJ databases">
        <title>Genomics and transcriptomics of the oil-accumulating basidiomycete yeast T. oleaginosus allow insights into substrate utilization and the diverse evolutionary trajectories of mating systems in fungi.</title>
        <authorList>
            <consortium name="DOE Joint Genome Institute"/>
            <person name="Kourist R."/>
            <person name="Kracht O."/>
            <person name="Bracharz F."/>
            <person name="Lipzen A."/>
            <person name="Nolan M."/>
            <person name="Ohm R."/>
            <person name="Grigoriev I."/>
            <person name="Sun S."/>
            <person name="Heitman J."/>
            <person name="Bruck T."/>
            <person name="Nowrousian M."/>
        </authorList>
    </citation>
    <scope>NUCLEOTIDE SEQUENCE [LARGE SCALE GENOMIC DNA]</scope>
    <source>
        <strain evidence="2 3">IBC0246</strain>
    </source>
</reference>
<evidence type="ECO:0000313" key="3">
    <source>
        <dbReference type="Proteomes" id="UP000053611"/>
    </source>
</evidence>
<dbReference type="GeneID" id="28980412"/>
<keyword evidence="3" id="KW-1185">Reference proteome</keyword>
<dbReference type="GO" id="GO:0008835">
    <property type="term" value="F:diaminohydroxyphosphoribosylaminopyrimidine deaminase activity"/>
    <property type="evidence" value="ECO:0007669"/>
    <property type="project" value="TreeGrafter"/>
</dbReference>
<dbReference type="OrthoDB" id="408702at2759"/>
<dbReference type="EMBL" id="KQ087184">
    <property type="protein sequence ID" value="KLT44871.1"/>
    <property type="molecule type" value="Genomic_DNA"/>
</dbReference>
<dbReference type="CDD" id="cd01285">
    <property type="entry name" value="nucleoside_deaminase"/>
    <property type="match status" value="1"/>
</dbReference>
<sequence>MSGKDDLDKLRNSLAFHIPKEGSGRTAVTKDDYPKFIAAAKEQAAKGMKEGGQPIGAVVVHLPTGQILGRGHNQRLQRGSRVLHAETDALENATLTGKPGGAPVPDNMMAECGMFTTMSPCPMCAGACAQFGLKLVVMAENETCSHGEFVLAHFGIETVNLKDTEMVDTVNQWIAGPGARTWGNPELAVPLRRWIAEEPGNPNGWVPS</sequence>
<accession>A0A0J0XUU2</accession>
<gene>
    <name evidence="2" type="ORF">CC85DRAFT_189402</name>
</gene>
<evidence type="ECO:0000313" key="2">
    <source>
        <dbReference type="EMBL" id="KLT44871.1"/>
    </source>
</evidence>
<dbReference type="Pfam" id="PF00383">
    <property type="entry name" value="dCMP_cyt_deam_1"/>
    <property type="match status" value="1"/>
</dbReference>
<proteinExistence type="predicted"/>
<dbReference type="PANTHER" id="PTHR11079">
    <property type="entry name" value="CYTOSINE DEAMINASE FAMILY MEMBER"/>
    <property type="match status" value="1"/>
</dbReference>
<dbReference type="PANTHER" id="PTHR11079:SF190">
    <property type="entry name" value="CYTOSINE DEAMINASE"/>
    <property type="match status" value="1"/>
</dbReference>
<organism evidence="2 3">
    <name type="scientific">Cutaneotrichosporon oleaginosum</name>
    <dbReference type="NCBI Taxonomy" id="879819"/>
    <lineage>
        <taxon>Eukaryota</taxon>
        <taxon>Fungi</taxon>
        <taxon>Dikarya</taxon>
        <taxon>Basidiomycota</taxon>
        <taxon>Agaricomycotina</taxon>
        <taxon>Tremellomycetes</taxon>
        <taxon>Trichosporonales</taxon>
        <taxon>Trichosporonaceae</taxon>
        <taxon>Cutaneotrichosporon</taxon>
    </lineage>
</organism>
<dbReference type="AlphaFoldDB" id="A0A0J0XUU2"/>
<dbReference type="RefSeq" id="XP_018281362.1">
    <property type="nucleotide sequence ID" value="XM_018419809.1"/>
</dbReference>
<evidence type="ECO:0000259" key="1">
    <source>
        <dbReference type="PROSITE" id="PS51747"/>
    </source>
</evidence>
<dbReference type="Proteomes" id="UP000053611">
    <property type="component" value="Unassembled WGS sequence"/>
</dbReference>
<dbReference type="SUPFAM" id="SSF53927">
    <property type="entry name" value="Cytidine deaminase-like"/>
    <property type="match status" value="1"/>
</dbReference>